<dbReference type="eggNOG" id="ENOG50339MF">
    <property type="taxonomic scope" value="Bacteria"/>
</dbReference>
<evidence type="ECO:0000313" key="3">
    <source>
        <dbReference type="Proteomes" id="UP000004095"/>
    </source>
</evidence>
<dbReference type="RefSeq" id="WP_002694108.1">
    <property type="nucleotide sequence ID" value="NZ_AAWS01000004.1"/>
</dbReference>
<name>A1ZEL4_MICM2</name>
<evidence type="ECO:0000259" key="1">
    <source>
        <dbReference type="Pfam" id="PF19512"/>
    </source>
</evidence>
<comment type="caution">
    <text evidence="2">The sequence shown here is derived from an EMBL/GenBank/DDBJ whole genome shotgun (WGS) entry which is preliminary data.</text>
</comment>
<protein>
    <recommendedName>
        <fullName evidence="1">DUF6046 domain-containing protein</fullName>
    </recommendedName>
</protein>
<dbReference type="Pfam" id="PF19512">
    <property type="entry name" value="DUF6046"/>
    <property type="match status" value="1"/>
</dbReference>
<feature type="domain" description="DUF6046" evidence="1">
    <location>
        <begin position="62"/>
        <end position="181"/>
    </location>
</feature>
<dbReference type="AlphaFoldDB" id="A1ZEL4"/>
<organism evidence="2 3">
    <name type="scientific">Microscilla marina ATCC 23134</name>
    <dbReference type="NCBI Taxonomy" id="313606"/>
    <lineage>
        <taxon>Bacteria</taxon>
        <taxon>Pseudomonadati</taxon>
        <taxon>Bacteroidota</taxon>
        <taxon>Cytophagia</taxon>
        <taxon>Cytophagales</taxon>
        <taxon>Microscillaceae</taxon>
        <taxon>Microscilla</taxon>
    </lineage>
</organism>
<gene>
    <name evidence="2" type="ORF">M23134_07373</name>
</gene>
<dbReference type="OrthoDB" id="879191at2"/>
<proteinExistence type="predicted"/>
<dbReference type="Proteomes" id="UP000004095">
    <property type="component" value="Unassembled WGS sequence"/>
</dbReference>
<sequence length="198" mass="22105">MTYDLNQLYQRAFGRFIVYPGLTKPGKLVESYTPSALLGKGKKQSLLSTPIMMPLKLDDYAFPLEPLIEVSTSKSIVINQMVNAETNVLEDMGLDNFKLTIRGFLVSEQPGSAPLDELRKLMKLIKKRSSLKVNNELLSAFGIRELAILSARFGDPEGGIEFKPYTLECISDEAVELRLNQDKAAPFTDTSQLPEDSR</sequence>
<accession>A1ZEL4</accession>
<keyword evidence="3" id="KW-1185">Reference proteome</keyword>
<reference evidence="2 3" key="1">
    <citation type="submission" date="2007-01" db="EMBL/GenBank/DDBJ databases">
        <authorList>
            <person name="Haygood M."/>
            <person name="Podell S."/>
            <person name="Anderson C."/>
            <person name="Hopkinson B."/>
            <person name="Roe K."/>
            <person name="Barbeau K."/>
            <person name="Gaasterland T."/>
            <person name="Ferriera S."/>
            <person name="Johnson J."/>
            <person name="Kravitz S."/>
            <person name="Beeson K."/>
            <person name="Sutton G."/>
            <person name="Rogers Y.-H."/>
            <person name="Friedman R."/>
            <person name="Frazier M."/>
            <person name="Venter J.C."/>
        </authorList>
    </citation>
    <scope>NUCLEOTIDE SEQUENCE [LARGE SCALE GENOMIC DNA]</scope>
    <source>
        <strain evidence="2 3">ATCC 23134</strain>
    </source>
</reference>
<evidence type="ECO:0000313" key="2">
    <source>
        <dbReference type="EMBL" id="EAY30966.1"/>
    </source>
</evidence>
<dbReference type="InterPro" id="IPR046109">
    <property type="entry name" value="DUF6046"/>
</dbReference>
<dbReference type="EMBL" id="AAWS01000004">
    <property type="protein sequence ID" value="EAY30966.1"/>
    <property type="molecule type" value="Genomic_DNA"/>
</dbReference>